<evidence type="ECO:0000256" key="1">
    <source>
        <dbReference type="ARBA" id="ARBA00004123"/>
    </source>
</evidence>
<dbReference type="GO" id="GO:0005634">
    <property type="term" value="C:nucleus"/>
    <property type="evidence" value="ECO:0007669"/>
    <property type="project" value="UniProtKB-SubCell"/>
</dbReference>
<evidence type="ECO:0000256" key="4">
    <source>
        <dbReference type="ARBA" id="ARBA00022499"/>
    </source>
</evidence>
<keyword evidence="7" id="KW-0805">Transcription regulation</keyword>
<keyword evidence="10" id="KW-0175">Coiled coil</keyword>
<evidence type="ECO:0000256" key="6">
    <source>
        <dbReference type="ARBA" id="ARBA00022843"/>
    </source>
</evidence>
<evidence type="ECO:0000256" key="2">
    <source>
        <dbReference type="ARBA" id="ARBA00004496"/>
    </source>
</evidence>
<keyword evidence="3" id="KW-0963">Cytoplasm</keyword>
<dbReference type="InterPro" id="IPR018866">
    <property type="entry name" value="Znf-4CXXC_R1"/>
</dbReference>
<evidence type="ECO:0000256" key="10">
    <source>
        <dbReference type="SAM" id="Coils"/>
    </source>
</evidence>
<keyword evidence="5" id="KW-0597">Phosphoprotein</keyword>
<name>A0AAV0EJN9_9ASTE</name>
<evidence type="ECO:0000256" key="8">
    <source>
        <dbReference type="ARBA" id="ARBA00023163"/>
    </source>
</evidence>
<evidence type="ECO:0000259" key="12">
    <source>
        <dbReference type="Pfam" id="PF10497"/>
    </source>
</evidence>
<dbReference type="Proteomes" id="UP001152523">
    <property type="component" value="Unassembled WGS sequence"/>
</dbReference>
<proteinExistence type="predicted"/>
<dbReference type="GO" id="GO:0005737">
    <property type="term" value="C:cytoplasm"/>
    <property type="evidence" value="ECO:0007669"/>
    <property type="project" value="UniProtKB-SubCell"/>
</dbReference>
<dbReference type="InterPro" id="IPR040221">
    <property type="entry name" value="CDCA7/CDA7L"/>
</dbReference>
<evidence type="ECO:0000256" key="7">
    <source>
        <dbReference type="ARBA" id="ARBA00023015"/>
    </source>
</evidence>
<feature type="compositionally biased region" description="Pro residues" evidence="11">
    <location>
        <begin position="61"/>
        <end position="72"/>
    </location>
</feature>
<evidence type="ECO:0000313" key="14">
    <source>
        <dbReference type="Proteomes" id="UP001152523"/>
    </source>
</evidence>
<accession>A0AAV0EJN9</accession>
<dbReference type="GO" id="GO:0006355">
    <property type="term" value="P:regulation of DNA-templated transcription"/>
    <property type="evidence" value="ECO:0007669"/>
    <property type="project" value="InterPro"/>
</dbReference>
<feature type="domain" description="Zinc-finger" evidence="12">
    <location>
        <begin position="144"/>
        <end position="240"/>
    </location>
</feature>
<dbReference type="PANTHER" id="PTHR31169:SF23">
    <property type="entry name" value="OS03G0572250 PROTEIN"/>
    <property type="match status" value="1"/>
</dbReference>
<evidence type="ECO:0000256" key="3">
    <source>
        <dbReference type="ARBA" id="ARBA00022490"/>
    </source>
</evidence>
<reference evidence="13" key="1">
    <citation type="submission" date="2022-07" db="EMBL/GenBank/DDBJ databases">
        <authorList>
            <person name="Macas J."/>
            <person name="Novak P."/>
            <person name="Neumann P."/>
        </authorList>
    </citation>
    <scope>NUCLEOTIDE SEQUENCE</scope>
</reference>
<evidence type="ECO:0000256" key="11">
    <source>
        <dbReference type="SAM" id="MobiDB-lite"/>
    </source>
</evidence>
<evidence type="ECO:0000256" key="9">
    <source>
        <dbReference type="ARBA" id="ARBA00023242"/>
    </source>
</evidence>
<sequence length="270" mass="30907">MAAADGIVNDSQIQSVQKKECEYELLREERIKENQEKIKKLGLVSLSLRFKSVKPHKSPKTPKPISPVPSSQPPRRSLRLQNVTPTNYTEIPLAKKAKWSELEDDLIGSKEEVYTEEHEKLLGSTELDWTLFVDGYGTDGKRIYDPIEGKTCHQCRQKTLGLRTNCSKCKMLHGQFCGDCLYMRYGEHVLEANENTNWICPVCRGICNCSFCRQAKGFPPTGPLYRKIKKLGYKSVAHYLIQTRRQKIAPENDLPVKTVEKEEKEEKEAC</sequence>
<comment type="caution">
    <text evidence="13">The sequence shown here is derived from an EMBL/GenBank/DDBJ whole genome shotgun (WGS) entry which is preliminary data.</text>
</comment>
<keyword evidence="9" id="KW-0539">Nucleus</keyword>
<dbReference type="EMBL" id="CAMAPF010000933">
    <property type="protein sequence ID" value="CAH9124087.1"/>
    <property type="molecule type" value="Genomic_DNA"/>
</dbReference>
<keyword evidence="14" id="KW-1185">Reference proteome</keyword>
<organism evidence="13 14">
    <name type="scientific">Cuscuta epithymum</name>
    <dbReference type="NCBI Taxonomy" id="186058"/>
    <lineage>
        <taxon>Eukaryota</taxon>
        <taxon>Viridiplantae</taxon>
        <taxon>Streptophyta</taxon>
        <taxon>Embryophyta</taxon>
        <taxon>Tracheophyta</taxon>
        <taxon>Spermatophyta</taxon>
        <taxon>Magnoliopsida</taxon>
        <taxon>eudicotyledons</taxon>
        <taxon>Gunneridae</taxon>
        <taxon>Pentapetalae</taxon>
        <taxon>asterids</taxon>
        <taxon>lamiids</taxon>
        <taxon>Solanales</taxon>
        <taxon>Convolvulaceae</taxon>
        <taxon>Cuscuteae</taxon>
        <taxon>Cuscuta</taxon>
        <taxon>Cuscuta subgen. Cuscuta</taxon>
    </lineage>
</organism>
<protein>
    <recommendedName>
        <fullName evidence="12">Zinc-finger domain-containing protein</fullName>
    </recommendedName>
</protein>
<feature type="region of interest" description="Disordered" evidence="11">
    <location>
        <begin position="52"/>
        <end position="78"/>
    </location>
</feature>
<keyword evidence="4" id="KW-1017">Isopeptide bond</keyword>
<keyword evidence="8" id="KW-0804">Transcription</keyword>
<evidence type="ECO:0000256" key="5">
    <source>
        <dbReference type="ARBA" id="ARBA00022553"/>
    </source>
</evidence>
<dbReference type="Pfam" id="PF10497">
    <property type="entry name" value="zf-4CXXC_R1"/>
    <property type="match status" value="1"/>
</dbReference>
<keyword evidence="6" id="KW-0832">Ubl conjugation</keyword>
<comment type="subcellular location">
    <subcellularLocation>
        <location evidence="2">Cytoplasm</location>
    </subcellularLocation>
    <subcellularLocation>
        <location evidence="1">Nucleus</location>
    </subcellularLocation>
</comment>
<dbReference type="PANTHER" id="PTHR31169">
    <property type="entry name" value="OS05G0300700 PROTEIN"/>
    <property type="match status" value="1"/>
</dbReference>
<feature type="coiled-coil region" evidence="10">
    <location>
        <begin position="9"/>
        <end position="36"/>
    </location>
</feature>
<dbReference type="AlphaFoldDB" id="A0AAV0EJN9"/>
<evidence type="ECO:0000313" key="13">
    <source>
        <dbReference type="EMBL" id="CAH9124087.1"/>
    </source>
</evidence>
<gene>
    <name evidence="13" type="ORF">CEPIT_LOCUS25724</name>
</gene>